<keyword evidence="3" id="KW-1185">Reference proteome</keyword>
<feature type="region of interest" description="Disordered" evidence="1">
    <location>
        <begin position="1"/>
        <end position="89"/>
    </location>
</feature>
<evidence type="ECO:0000313" key="3">
    <source>
        <dbReference type="Proteomes" id="UP000011859"/>
    </source>
</evidence>
<feature type="compositionally biased region" description="Basic residues" evidence="1">
    <location>
        <begin position="26"/>
        <end position="38"/>
    </location>
</feature>
<sequence>MNQARLCRKKAAQRGLASSQKPGRQQGKRKKKSHRVARSHGQARPSCARQPARTTQRRHQRAPIGSGQRKAVIGRSTWRSGDRRAVQRGEQALRRQRIAPRRAVIARRVELMKLAEQRGQREGCTGKVMHMGMRNIGWRHVSDIGIGHMVLEGLISRKQEPGRLVAVVSMDHPPRHRRQHHDGQHQQQHPPHHREMASMQSADGSKGRHGNSACGVRTKQASHHEKLQRVAMAIIP</sequence>
<evidence type="ECO:0000313" key="2">
    <source>
        <dbReference type="EMBL" id="AGG88882.1"/>
    </source>
</evidence>
<feature type="region of interest" description="Disordered" evidence="1">
    <location>
        <begin position="173"/>
        <end position="224"/>
    </location>
</feature>
<feature type="compositionally biased region" description="Basic and acidic residues" evidence="1">
    <location>
        <begin position="80"/>
        <end position="89"/>
    </location>
</feature>
<protein>
    <submittedName>
        <fullName evidence="2">Uncharacterized protein</fullName>
    </submittedName>
</protein>
<accession>M4NFP9</accession>
<dbReference type="STRING" id="666685.R2APBS1_1752"/>
<name>M4NFP9_9GAMM</name>
<evidence type="ECO:0000256" key="1">
    <source>
        <dbReference type="SAM" id="MobiDB-lite"/>
    </source>
</evidence>
<dbReference type="KEGG" id="rhd:R2APBS1_1752"/>
<dbReference type="Proteomes" id="UP000011859">
    <property type="component" value="Chromosome"/>
</dbReference>
<dbReference type="HOGENOM" id="CLU_1174688_0_0_6"/>
<dbReference type="AlphaFoldDB" id="M4NFP9"/>
<gene>
    <name evidence="2" type="ORF">R2APBS1_1752</name>
</gene>
<organism evidence="2 3">
    <name type="scientific">Rhodanobacter denitrificans</name>
    <dbReference type="NCBI Taxonomy" id="666685"/>
    <lineage>
        <taxon>Bacteria</taxon>
        <taxon>Pseudomonadati</taxon>
        <taxon>Pseudomonadota</taxon>
        <taxon>Gammaproteobacteria</taxon>
        <taxon>Lysobacterales</taxon>
        <taxon>Rhodanobacteraceae</taxon>
        <taxon>Rhodanobacter</taxon>
    </lineage>
</organism>
<feature type="compositionally biased region" description="Basic residues" evidence="1">
    <location>
        <begin position="1"/>
        <end position="12"/>
    </location>
</feature>
<dbReference type="EMBL" id="CP003470">
    <property type="protein sequence ID" value="AGG88882.1"/>
    <property type="molecule type" value="Genomic_DNA"/>
</dbReference>
<reference evidence="2 3" key="1">
    <citation type="submission" date="2012-04" db="EMBL/GenBank/DDBJ databases">
        <title>Complete genome of Rhodanobacter sp. 2APBS1.</title>
        <authorList>
            <consortium name="US DOE Joint Genome Institute"/>
            <person name="Huntemann M."/>
            <person name="Wei C.-L."/>
            <person name="Han J."/>
            <person name="Detter J.C."/>
            <person name="Han C."/>
            <person name="Tapia R."/>
            <person name="Munk A.C.C."/>
            <person name="Chen A."/>
            <person name="Krypides N."/>
            <person name="Mavromatis K."/>
            <person name="Markowitz V."/>
            <person name="Szeto E."/>
            <person name="Ivanova N."/>
            <person name="Mikhailova N."/>
            <person name="Ovchinnikova G."/>
            <person name="Pagani I."/>
            <person name="Pati A."/>
            <person name="Goodwin L."/>
            <person name="Peters L."/>
            <person name="Pitluck S."/>
            <person name="Woyke T."/>
            <person name="Prakash O."/>
            <person name="Elkins J."/>
            <person name="Brown S."/>
            <person name="Palumbo A."/>
            <person name="Hemme C."/>
            <person name="Zhou J."/>
            <person name="Watson D."/>
            <person name="Jardine P."/>
            <person name="Kostka J."/>
            <person name="Green S."/>
        </authorList>
    </citation>
    <scope>NUCLEOTIDE SEQUENCE [LARGE SCALE GENOMIC DNA]</scope>
    <source>
        <strain evidence="2 3">2APBS1</strain>
    </source>
</reference>
<proteinExistence type="predicted"/>